<dbReference type="NCBIfam" id="NF004014">
    <property type="entry name" value="PRK05477.1-4"/>
    <property type="match status" value="1"/>
</dbReference>
<dbReference type="AlphaFoldDB" id="A0A0W8F2J8"/>
<comment type="subunit">
    <text evidence="2">Heterotrimer of A, B and C subunits.</text>
</comment>
<evidence type="ECO:0000256" key="4">
    <source>
        <dbReference type="ARBA" id="ARBA00022741"/>
    </source>
</evidence>
<dbReference type="Pfam" id="PF02637">
    <property type="entry name" value="GatB_Yqey"/>
    <property type="match status" value="1"/>
</dbReference>
<evidence type="ECO:0000256" key="8">
    <source>
        <dbReference type="ARBA" id="ARBA00047380"/>
    </source>
</evidence>
<feature type="domain" description="Asn/Gln amidotransferase" evidence="10">
    <location>
        <begin position="351"/>
        <end position="504"/>
    </location>
</feature>
<dbReference type="GO" id="GO:0050567">
    <property type="term" value="F:glutaminyl-tRNA synthase (glutamine-hydrolyzing) activity"/>
    <property type="evidence" value="ECO:0007669"/>
    <property type="project" value="UniProtKB-EC"/>
</dbReference>
<dbReference type="InterPro" id="IPR006075">
    <property type="entry name" value="Asn/Gln-tRNA_Trfase_suB/E_cat"/>
</dbReference>
<dbReference type="Gene3D" id="1.10.10.410">
    <property type="match status" value="1"/>
</dbReference>
<dbReference type="EC" id="6.3.5.7" evidence="11"/>
<dbReference type="InterPro" id="IPR004413">
    <property type="entry name" value="GatB"/>
</dbReference>
<dbReference type="Pfam" id="PF02934">
    <property type="entry name" value="GatB_N"/>
    <property type="match status" value="1"/>
</dbReference>
<keyword evidence="4" id="KW-0547">Nucleotide-binding</keyword>
<dbReference type="PANTHER" id="PTHR11659:SF0">
    <property type="entry name" value="GLUTAMYL-TRNA(GLN) AMIDOTRANSFERASE SUBUNIT B, MITOCHONDRIAL"/>
    <property type="match status" value="1"/>
</dbReference>
<dbReference type="GO" id="GO:0050566">
    <property type="term" value="F:asparaginyl-tRNA synthase (glutamine-hydrolyzing) activity"/>
    <property type="evidence" value="ECO:0007669"/>
    <property type="project" value="UniProtKB-EC"/>
</dbReference>
<dbReference type="NCBIfam" id="NF004012">
    <property type="entry name" value="PRK05477.1-2"/>
    <property type="match status" value="1"/>
</dbReference>
<dbReference type="InterPro" id="IPR017959">
    <property type="entry name" value="Asn/Gln-tRNA_amidoTrfase_suB/E"/>
</dbReference>
<dbReference type="GO" id="GO:0006412">
    <property type="term" value="P:translation"/>
    <property type="evidence" value="ECO:0007669"/>
    <property type="project" value="UniProtKB-KW"/>
</dbReference>
<keyword evidence="5" id="KW-0067">ATP-binding</keyword>
<dbReference type="HAMAP" id="MF_00121">
    <property type="entry name" value="GatB"/>
    <property type="match status" value="1"/>
</dbReference>
<dbReference type="InterPro" id="IPR003789">
    <property type="entry name" value="Asn/Gln_tRNA_amidoTrase-B-like"/>
</dbReference>
<evidence type="ECO:0000256" key="6">
    <source>
        <dbReference type="ARBA" id="ARBA00022917"/>
    </source>
</evidence>
<dbReference type="SUPFAM" id="SSF55931">
    <property type="entry name" value="Glutamine synthetase/guanido kinase"/>
    <property type="match status" value="1"/>
</dbReference>
<dbReference type="GO" id="GO:0016740">
    <property type="term" value="F:transferase activity"/>
    <property type="evidence" value="ECO:0007669"/>
    <property type="project" value="UniProtKB-KW"/>
</dbReference>
<dbReference type="EC" id="6.3.5.6" evidence="11"/>
<accession>A0A0W8F2J8</accession>
<proteinExistence type="inferred from homology"/>
<dbReference type="InterPro" id="IPR018027">
    <property type="entry name" value="Asn/Gln_amidotransferase"/>
</dbReference>
<dbReference type="GO" id="GO:0070681">
    <property type="term" value="P:glutaminyl-tRNAGln biosynthesis via transamidation"/>
    <property type="evidence" value="ECO:0007669"/>
    <property type="project" value="TreeGrafter"/>
</dbReference>
<evidence type="ECO:0000256" key="9">
    <source>
        <dbReference type="ARBA" id="ARBA00047913"/>
    </source>
</evidence>
<gene>
    <name evidence="11" type="ORF">ASZ90_015250</name>
</gene>
<comment type="catalytic activity">
    <reaction evidence="8">
        <text>L-aspartyl-tRNA(Asn) + L-glutamine + ATP + H2O = L-asparaginyl-tRNA(Asn) + L-glutamate + ADP + phosphate + 2 H(+)</text>
        <dbReference type="Rhea" id="RHEA:14513"/>
        <dbReference type="Rhea" id="RHEA-COMP:9674"/>
        <dbReference type="Rhea" id="RHEA-COMP:9677"/>
        <dbReference type="ChEBI" id="CHEBI:15377"/>
        <dbReference type="ChEBI" id="CHEBI:15378"/>
        <dbReference type="ChEBI" id="CHEBI:29985"/>
        <dbReference type="ChEBI" id="CHEBI:30616"/>
        <dbReference type="ChEBI" id="CHEBI:43474"/>
        <dbReference type="ChEBI" id="CHEBI:58359"/>
        <dbReference type="ChEBI" id="CHEBI:78515"/>
        <dbReference type="ChEBI" id="CHEBI:78516"/>
        <dbReference type="ChEBI" id="CHEBI:456216"/>
    </reaction>
</comment>
<comment type="similarity">
    <text evidence="1">Belongs to the GatB/GatE family. GatB subfamily.</text>
</comment>
<sequence>MSETAGRPAGGNPVTDFSDDEVIIGLEIHCQLNTATKLFCGCSTDYRDDGPNTHVCPVCLGLPGSLPRVNRKAVEFALRVGLALNCEILDESVFARKNYFYPDLNKGFQITQYDKPLAVKGYLDIEGDDREKRIRITRVHMEEDPGRLVHKGGSDRARYTLVDYNRAGIPLIEIVTEPDLRSPKEARRFLNKLRATLEYLGVFDSEREGSLRVDANISIQPKGWFAKTGKGKEDRGRAEVKNISSYKGVEKALTFEITRQKNALRRGQKLESATRHFVEGRGVTTASRSKEMEQDYRYFPEPDLRPLRVCDWTGAIVLPELPDARRARFLVQYQCSPTHARTLTGDLRLAEFYEGIADIDPTLVATWVADTLLGELDYRDLSISAISPVQFRELVLLVKDGAITDKGGVAVLRELLDQIQASGCCESPSGCVERLGLRVLECTPEGRDPVLTAAEEAIAEHPGAVADFHAGRREALNFLVGQVMKKTRGCAKPADVNQVLSRLLGREG</sequence>
<dbReference type="InterPro" id="IPR023168">
    <property type="entry name" value="GatB_Yqey_C_2"/>
</dbReference>
<keyword evidence="6" id="KW-0648">Protein biosynthesis</keyword>
<evidence type="ECO:0000313" key="11">
    <source>
        <dbReference type="EMBL" id="KUG15100.1"/>
    </source>
</evidence>
<evidence type="ECO:0000256" key="5">
    <source>
        <dbReference type="ARBA" id="ARBA00022840"/>
    </source>
</evidence>
<dbReference type="InterPro" id="IPR017958">
    <property type="entry name" value="Gln-tRNA_amidoTrfase_suB_CS"/>
</dbReference>
<evidence type="ECO:0000256" key="1">
    <source>
        <dbReference type="ARBA" id="ARBA00005306"/>
    </source>
</evidence>
<dbReference type="InterPro" id="IPR042114">
    <property type="entry name" value="GatB_C_1"/>
</dbReference>
<comment type="function">
    <text evidence="7">Allows the formation of correctly charged Asn-tRNA(Asn) or Gln-tRNA(Gln) through the transamidation of misacylated Asp-tRNA(Asn) or Glu-tRNA(Gln) in organisms which lack either or both of asparaginyl-tRNA or glutaminyl-tRNA synthetases. The reaction takes place in the presence of glutamine and ATP through an activated phospho-Asp-tRNA(Asn) or phospho-Glu-tRNA(Gln).</text>
</comment>
<keyword evidence="3 11" id="KW-0436">Ligase</keyword>
<evidence type="ECO:0000259" key="10">
    <source>
        <dbReference type="SMART" id="SM00845"/>
    </source>
</evidence>
<keyword evidence="11" id="KW-0808">Transferase</keyword>
<dbReference type="EMBL" id="LNQE01001587">
    <property type="protein sequence ID" value="KUG15100.1"/>
    <property type="molecule type" value="Genomic_DNA"/>
</dbReference>
<reference evidence="11" key="1">
    <citation type="journal article" date="2015" name="Proc. Natl. Acad. Sci. U.S.A.">
        <title>Networks of energetic and metabolic interactions define dynamics in microbial communities.</title>
        <authorList>
            <person name="Embree M."/>
            <person name="Liu J.K."/>
            <person name="Al-Bassam M.M."/>
            <person name="Zengler K."/>
        </authorList>
    </citation>
    <scope>NUCLEOTIDE SEQUENCE</scope>
</reference>
<dbReference type="SUPFAM" id="SSF89095">
    <property type="entry name" value="GatB/YqeY motif"/>
    <property type="match status" value="1"/>
</dbReference>
<dbReference type="PANTHER" id="PTHR11659">
    <property type="entry name" value="GLUTAMYL-TRNA GLN AMIDOTRANSFERASE SUBUNIT B MITOCHONDRIAL AND PROKARYOTIC PET112-RELATED"/>
    <property type="match status" value="1"/>
</dbReference>
<name>A0A0W8F2J8_9ZZZZ</name>
<organism evidence="11">
    <name type="scientific">hydrocarbon metagenome</name>
    <dbReference type="NCBI Taxonomy" id="938273"/>
    <lineage>
        <taxon>unclassified sequences</taxon>
        <taxon>metagenomes</taxon>
        <taxon>ecological metagenomes</taxon>
    </lineage>
</organism>
<dbReference type="SMART" id="SM00845">
    <property type="entry name" value="GatB_Yqey"/>
    <property type="match status" value="1"/>
</dbReference>
<dbReference type="NCBIfam" id="TIGR00133">
    <property type="entry name" value="gatB"/>
    <property type="match status" value="1"/>
</dbReference>
<evidence type="ECO:0000256" key="2">
    <source>
        <dbReference type="ARBA" id="ARBA00011123"/>
    </source>
</evidence>
<comment type="catalytic activity">
    <reaction evidence="9">
        <text>L-glutamyl-tRNA(Gln) + L-glutamine + ATP + H2O = L-glutaminyl-tRNA(Gln) + L-glutamate + ADP + phosphate + H(+)</text>
        <dbReference type="Rhea" id="RHEA:17521"/>
        <dbReference type="Rhea" id="RHEA-COMP:9681"/>
        <dbReference type="Rhea" id="RHEA-COMP:9684"/>
        <dbReference type="ChEBI" id="CHEBI:15377"/>
        <dbReference type="ChEBI" id="CHEBI:15378"/>
        <dbReference type="ChEBI" id="CHEBI:29985"/>
        <dbReference type="ChEBI" id="CHEBI:30616"/>
        <dbReference type="ChEBI" id="CHEBI:43474"/>
        <dbReference type="ChEBI" id="CHEBI:58359"/>
        <dbReference type="ChEBI" id="CHEBI:78520"/>
        <dbReference type="ChEBI" id="CHEBI:78521"/>
        <dbReference type="ChEBI" id="CHEBI:456216"/>
    </reaction>
</comment>
<dbReference type="GO" id="GO:0005524">
    <property type="term" value="F:ATP binding"/>
    <property type="evidence" value="ECO:0007669"/>
    <property type="project" value="UniProtKB-KW"/>
</dbReference>
<protein>
    <submittedName>
        <fullName evidence="11">Aspartyl-trna(Asn) amidotransferase subunit b</fullName>
        <ecNumber evidence="11">6.3.5.6</ecNumber>
        <ecNumber evidence="11">6.3.5.7</ecNumber>
    </submittedName>
</protein>
<evidence type="ECO:0000256" key="7">
    <source>
        <dbReference type="ARBA" id="ARBA00024799"/>
    </source>
</evidence>
<dbReference type="PROSITE" id="PS01234">
    <property type="entry name" value="GATB"/>
    <property type="match status" value="1"/>
</dbReference>
<evidence type="ECO:0000256" key="3">
    <source>
        <dbReference type="ARBA" id="ARBA00022598"/>
    </source>
</evidence>
<comment type="caution">
    <text evidence="11">The sequence shown here is derived from an EMBL/GenBank/DDBJ whole genome shotgun (WGS) entry which is preliminary data.</text>
</comment>
<dbReference type="InterPro" id="IPR014746">
    <property type="entry name" value="Gln_synth/guanido_kin_cat_dom"/>
</dbReference>
<dbReference type="Gene3D" id="1.10.150.380">
    <property type="entry name" value="GatB domain, N-terminal subdomain"/>
    <property type="match status" value="1"/>
</dbReference>